<accession>A0A371HLC8</accession>
<feature type="chain" id="PRO_5016605757" evidence="1">
    <location>
        <begin position="22"/>
        <end position="87"/>
    </location>
</feature>
<organism evidence="2 3">
    <name type="scientific">Mucuna pruriens</name>
    <name type="common">Velvet bean</name>
    <name type="synonym">Dolichos pruriens</name>
    <dbReference type="NCBI Taxonomy" id="157652"/>
    <lineage>
        <taxon>Eukaryota</taxon>
        <taxon>Viridiplantae</taxon>
        <taxon>Streptophyta</taxon>
        <taxon>Embryophyta</taxon>
        <taxon>Tracheophyta</taxon>
        <taxon>Spermatophyta</taxon>
        <taxon>Magnoliopsida</taxon>
        <taxon>eudicotyledons</taxon>
        <taxon>Gunneridae</taxon>
        <taxon>Pentapetalae</taxon>
        <taxon>rosids</taxon>
        <taxon>fabids</taxon>
        <taxon>Fabales</taxon>
        <taxon>Fabaceae</taxon>
        <taxon>Papilionoideae</taxon>
        <taxon>50 kb inversion clade</taxon>
        <taxon>NPAAA clade</taxon>
        <taxon>indigoferoid/millettioid clade</taxon>
        <taxon>Phaseoleae</taxon>
        <taxon>Mucuna</taxon>
    </lineage>
</organism>
<evidence type="ECO:0000256" key="1">
    <source>
        <dbReference type="SAM" id="SignalP"/>
    </source>
</evidence>
<dbReference type="Proteomes" id="UP000257109">
    <property type="component" value="Unassembled WGS sequence"/>
</dbReference>
<dbReference type="AlphaFoldDB" id="A0A371HLC8"/>
<keyword evidence="3" id="KW-1185">Reference proteome</keyword>
<comment type="caution">
    <text evidence="2">The sequence shown here is derived from an EMBL/GenBank/DDBJ whole genome shotgun (WGS) entry which is preliminary data.</text>
</comment>
<protein>
    <submittedName>
        <fullName evidence="2">Uncharacterized protein</fullName>
    </submittedName>
</protein>
<reference evidence="2" key="1">
    <citation type="submission" date="2018-05" db="EMBL/GenBank/DDBJ databases">
        <title>Draft genome of Mucuna pruriens seed.</title>
        <authorList>
            <person name="Nnadi N.E."/>
            <person name="Vos R."/>
            <person name="Hasami M.H."/>
            <person name="Devisetty U.K."/>
            <person name="Aguiy J.C."/>
        </authorList>
    </citation>
    <scope>NUCLEOTIDE SEQUENCE [LARGE SCALE GENOMIC DNA]</scope>
    <source>
        <strain evidence="2">JCA_2017</strain>
    </source>
</reference>
<feature type="non-terminal residue" evidence="2">
    <location>
        <position position="1"/>
    </location>
</feature>
<name>A0A371HLC8_MUCPR</name>
<sequence length="87" mass="9599">MLISPCSTFITILVFSLQTIAHLTNRLPFPNLNMSNPIKNLFHTPPSYAKILPKASTNNLVLITLILSISLNPKPLNGSYALLFPHS</sequence>
<dbReference type="EMBL" id="QJKJ01002262">
    <property type="protein sequence ID" value="RDY03605.1"/>
    <property type="molecule type" value="Genomic_DNA"/>
</dbReference>
<evidence type="ECO:0000313" key="3">
    <source>
        <dbReference type="Proteomes" id="UP000257109"/>
    </source>
</evidence>
<proteinExistence type="predicted"/>
<evidence type="ECO:0000313" key="2">
    <source>
        <dbReference type="EMBL" id="RDY03605.1"/>
    </source>
</evidence>
<keyword evidence="1" id="KW-0732">Signal</keyword>
<feature type="signal peptide" evidence="1">
    <location>
        <begin position="1"/>
        <end position="21"/>
    </location>
</feature>
<gene>
    <name evidence="2" type="ORF">CR513_12807</name>
</gene>